<proteinExistence type="predicted"/>
<organism evidence="1 2">
    <name type="scientific">Candidatus Daviesbacteria bacterium RIFCSPHIGHO2_12_FULL_37_11</name>
    <dbReference type="NCBI Taxonomy" id="1797777"/>
    <lineage>
        <taxon>Bacteria</taxon>
        <taxon>Candidatus Daviesiibacteriota</taxon>
    </lineage>
</organism>
<evidence type="ECO:0000313" key="1">
    <source>
        <dbReference type="EMBL" id="OGE38545.1"/>
    </source>
</evidence>
<dbReference type="EMBL" id="MFDE01000018">
    <property type="protein sequence ID" value="OGE38545.1"/>
    <property type="molecule type" value="Genomic_DNA"/>
</dbReference>
<reference evidence="1 2" key="1">
    <citation type="journal article" date="2016" name="Nat. Commun.">
        <title>Thousands of microbial genomes shed light on interconnected biogeochemical processes in an aquifer system.</title>
        <authorList>
            <person name="Anantharaman K."/>
            <person name="Brown C.T."/>
            <person name="Hug L.A."/>
            <person name="Sharon I."/>
            <person name="Castelle C.J."/>
            <person name="Probst A.J."/>
            <person name="Thomas B.C."/>
            <person name="Singh A."/>
            <person name="Wilkins M.J."/>
            <person name="Karaoz U."/>
            <person name="Brodie E.L."/>
            <person name="Williams K.H."/>
            <person name="Hubbard S.S."/>
            <person name="Banfield J.F."/>
        </authorList>
    </citation>
    <scope>NUCLEOTIDE SEQUENCE [LARGE SCALE GENOMIC DNA]</scope>
</reference>
<dbReference type="Proteomes" id="UP000176527">
    <property type="component" value="Unassembled WGS sequence"/>
</dbReference>
<name>A0A1F5KCP5_9BACT</name>
<accession>A0A1F5KCP5</accession>
<protein>
    <submittedName>
        <fullName evidence="1">Uncharacterized protein</fullName>
    </submittedName>
</protein>
<dbReference type="AlphaFoldDB" id="A0A1F5KCP5"/>
<comment type="caution">
    <text evidence="1">The sequence shown here is derived from an EMBL/GenBank/DDBJ whole genome shotgun (WGS) entry which is preliminary data.</text>
</comment>
<evidence type="ECO:0000313" key="2">
    <source>
        <dbReference type="Proteomes" id="UP000176527"/>
    </source>
</evidence>
<sequence length="107" mass="12213">MIERLPDNIDSEPNFPRSARVYVKLKFSHDVLLTTLKGLMESGVVDRDVLNTYLLNSLKEASTEQRLLDMHLHMHVPEEIVVDIVDEVTRKLTREVGITENQGDING</sequence>
<gene>
    <name evidence="1" type="ORF">A3F00_01465</name>
</gene>